<evidence type="ECO:0000256" key="5">
    <source>
        <dbReference type="RuleBase" id="RU369025"/>
    </source>
</evidence>
<organism evidence="7 8">
    <name type="scientific">Thiomicrorhabdus immobilis</name>
    <dbReference type="NCBI Taxonomy" id="2791037"/>
    <lineage>
        <taxon>Bacteria</taxon>
        <taxon>Pseudomonadati</taxon>
        <taxon>Pseudomonadota</taxon>
        <taxon>Gammaproteobacteria</taxon>
        <taxon>Thiotrichales</taxon>
        <taxon>Piscirickettsiaceae</taxon>
        <taxon>Thiomicrorhabdus</taxon>
    </lineage>
</organism>
<keyword evidence="2 5" id="KW-0812">Transmembrane</keyword>
<evidence type="ECO:0000256" key="2">
    <source>
        <dbReference type="ARBA" id="ARBA00022692"/>
    </source>
</evidence>
<dbReference type="InterPro" id="IPR010920">
    <property type="entry name" value="LSM_dom_sf"/>
</dbReference>
<dbReference type="EMBL" id="AP024202">
    <property type="protein sequence ID" value="BCN94244.1"/>
    <property type="molecule type" value="Genomic_DNA"/>
</dbReference>
<dbReference type="RefSeq" id="WP_237261713.1">
    <property type="nucleotide sequence ID" value="NZ_AP024202.1"/>
</dbReference>
<keyword evidence="8" id="KW-1185">Reference proteome</keyword>
<evidence type="ECO:0000256" key="1">
    <source>
        <dbReference type="ARBA" id="ARBA00004370"/>
    </source>
</evidence>
<keyword evidence="4 5" id="KW-0472">Membrane</keyword>
<keyword evidence="5" id="KW-0406">Ion transport</keyword>
<feature type="transmembrane region" description="Helical" evidence="5">
    <location>
        <begin position="73"/>
        <end position="106"/>
    </location>
</feature>
<gene>
    <name evidence="7" type="ORF">THMIRHAM_20290</name>
</gene>
<dbReference type="Gene3D" id="2.30.30.60">
    <property type="match status" value="1"/>
</dbReference>
<keyword evidence="3 5" id="KW-1133">Transmembrane helix</keyword>
<keyword evidence="5" id="KW-0997">Cell inner membrane</keyword>
<proteinExistence type="inferred from homology"/>
<name>A0ABN6CZZ5_9GAMM</name>
<comment type="subunit">
    <text evidence="5">Homoheptamer.</text>
</comment>
<keyword evidence="5" id="KW-0407">Ion channel</keyword>
<protein>
    <recommendedName>
        <fullName evidence="5">Small-conductance mechanosensitive channel</fullName>
    </recommendedName>
</protein>
<feature type="domain" description="Mechanosensitive ion channel MscS" evidence="6">
    <location>
        <begin position="94"/>
        <end position="162"/>
    </location>
</feature>
<dbReference type="PANTHER" id="PTHR30221:SF8">
    <property type="entry name" value="SMALL-CONDUCTANCE MECHANOSENSITIVE CHANNEL"/>
    <property type="match status" value="1"/>
</dbReference>
<dbReference type="InterPro" id="IPR023408">
    <property type="entry name" value="MscS_beta-dom_sf"/>
</dbReference>
<dbReference type="InterPro" id="IPR045275">
    <property type="entry name" value="MscS_archaea/bacteria_type"/>
</dbReference>
<reference evidence="7" key="1">
    <citation type="journal article" date="2022" name="Arch. Microbiol.">
        <title>Thiomicrorhabdus immobilis sp. nov., a mesophilic sulfur-oxidizing bacterium isolated from sediment of a brackish lake in northern Japan.</title>
        <authorList>
            <person name="Kojima H."/>
            <person name="Mochizuki J."/>
            <person name="Kanda M."/>
            <person name="Watanabe T."/>
            <person name="Fukui M."/>
        </authorList>
    </citation>
    <scope>NUCLEOTIDE SEQUENCE</scope>
    <source>
        <strain evidence="7">Am19</strain>
    </source>
</reference>
<feature type="transmembrane region" description="Helical" evidence="5">
    <location>
        <begin position="46"/>
        <end position="67"/>
    </location>
</feature>
<keyword evidence="5" id="KW-0813">Transport</keyword>
<evidence type="ECO:0000313" key="7">
    <source>
        <dbReference type="EMBL" id="BCN94244.1"/>
    </source>
</evidence>
<sequence length="185" mass="21018">MEKYYFQFVLTLLMVAGYWFVKWSVAKLMMKLGAVKEVPAIRIKNVTRYFNIMFLLVLAVMLMMVWGVDYRGLLVFASSVLAVIGVALVAQWSILSNITAGVIVFFSFPARIGDTIEIVDGAHRLRGTITEINLFQVLLVDENNQRIAYPNNLILQRPVINIVPNLKEEKTEKSGSLFAQRTTNR</sequence>
<dbReference type="Proteomes" id="UP001054820">
    <property type="component" value="Chromosome"/>
</dbReference>
<feature type="transmembrane region" description="Helical" evidence="5">
    <location>
        <begin position="6"/>
        <end position="25"/>
    </location>
</feature>
<keyword evidence="5" id="KW-1003">Cell membrane</keyword>
<comment type="function">
    <text evidence="5">Mechanosensitive channel that participates in the regulation of osmotic pressure changes within the cell, opening in response to stretch forces in the membrane lipid bilayer, without the need for other proteins. Contributes to normal resistance to hypoosmotic shock. Forms an ion channel of 1.0 nanosiemens conductance with a slight preference for anions.</text>
</comment>
<accession>A0ABN6CZZ5</accession>
<evidence type="ECO:0000256" key="3">
    <source>
        <dbReference type="ARBA" id="ARBA00022989"/>
    </source>
</evidence>
<evidence type="ECO:0000313" key="8">
    <source>
        <dbReference type="Proteomes" id="UP001054820"/>
    </source>
</evidence>
<dbReference type="Pfam" id="PF00924">
    <property type="entry name" value="MS_channel_2nd"/>
    <property type="match status" value="1"/>
</dbReference>
<comment type="subcellular location">
    <subcellularLocation>
        <location evidence="5">Cell inner membrane</location>
        <topology evidence="5">Multi-pass membrane protein</topology>
    </subcellularLocation>
    <subcellularLocation>
        <location evidence="1">Membrane</location>
    </subcellularLocation>
</comment>
<evidence type="ECO:0000256" key="4">
    <source>
        <dbReference type="ARBA" id="ARBA00023136"/>
    </source>
</evidence>
<dbReference type="InterPro" id="IPR006685">
    <property type="entry name" value="MscS_channel_2nd"/>
</dbReference>
<evidence type="ECO:0000259" key="6">
    <source>
        <dbReference type="Pfam" id="PF00924"/>
    </source>
</evidence>
<dbReference type="SUPFAM" id="SSF50182">
    <property type="entry name" value="Sm-like ribonucleoproteins"/>
    <property type="match status" value="1"/>
</dbReference>
<comment type="similarity">
    <text evidence="5">Belongs to the MscS (TC 1.A.23) family.</text>
</comment>
<comment type="caution">
    <text evidence="5">Lacks conserved residue(s) required for the propagation of feature annotation.</text>
</comment>
<dbReference type="PANTHER" id="PTHR30221">
    <property type="entry name" value="SMALL-CONDUCTANCE MECHANOSENSITIVE CHANNEL"/>
    <property type="match status" value="1"/>
</dbReference>